<dbReference type="Proteomes" id="UP000070587">
    <property type="component" value="Chromosome"/>
</dbReference>
<evidence type="ECO:0000313" key="3">
    <source>
        <dbReference type="Proteomes" id="UP000070587"/>
    </source>
</evidence>
<dbReference type="AlphaFoldDB" id="A0A127B6S3"/>
<name>A0A127B6S3_9EURY</name>
<reference evidence="2 3" key="2">
    <citation type="journal article" date="2016" name="Int. J. Syst. Evol. Microbiol.">
        <title>Pyrococcus kukulkanii sp. nov., a hyperthermophilic, piezophilic archaeon isolated from a deep-sea hydrothermal vent.</title>
        <authorList>
            <person name="Callac N."/>
            <person name="Oger P."/>
            <person name="Lesongeur F."/>
            <person name="Rattray J.E."/>
            <person name="Vannier P."/>
            <person name="Michoud G."/>
            <person name="Beauverger M."/>
            <person name="Gayet N."/>
            <person name="Rouxel O."/>
            <person name="Jebbar M."/>
            <person name="Godfroy A."/>
        </authorList>
    </citation>
    <scope>NUCLEOTIDE SEQUENCE [LARGE SCALE GENOMIC DNA]</scope>
    <source>
        <strain evidence="2 3">NCB100</strain>
    </source>
</reference>
<evidence type="ECO:0000313" key="2">
    <source>
        <dbReference type="EMBL" id="AMM53081.1"/>
    </source>
</evidence>
<accession>A0A127B6S3</accession>
<protein>
    <recommendedName>
        <fullName evidence="1">PIN domain-containing protein</fullName>
    </recommendedName>
</protein>
<proteinExistence type="predicted"/>
<evidence type="ECO:0000259" key="1">
    <source>
        <dbReference type="Pfam" id="PF13470"/>
    </source>
</evidence>
<feature type="domain" description="PIN" evidence="1">
    <location>
        <begin position="16"/>
        <end position="74"/>
    </location>
</feature>
<reference evidence="3" key="1">
    <citation type="submission" date="2015-02" db="EMBL/GenBank/DDBJ databases">
        <title>Pyrococcus kukulkanii sp. nov., a novel hyperthermophilic archaeon isolated from a deep-sea hydrothermal vent at the Guaymas Basin.</title>
        <authorList>
            <person name="Oger P.M."/>
            <person name="Callac N."/>
            <person name="Jebbar M."/>
            <person name="Godfroy A."/>
        </authorList>
    </citation>
    <scope>NUCLEOTIDE SEQUENCE [LARGE SCALE GENOMIC DNA]</scope>
    <source>
        <strain evidence="3">NCB100</strain>
    </source>
</reference>
<dbReference type="Pfam" id="PF13470">
    <property type="entry name" value="PIN_3"/>
    <property type="match status" value="1"/>
</dbReference>
<organism evidence="2 3">
    <name type="scientific">Pyrococcus kukulkanii</name>
    <dbReference type="NCBI Taxonomy" id="1609559"/>
    <lineage>
        <taxon>Archaea</taxon>
        <taxon>Methanobacteriati</taxon>
        <taxon>Methanobacteriota</taxon>
        <taxon>Thermococci</taxon>
        <taxon>Thermococcales</taxon>
        <taxon>Thermococcaceae</taxon>
        <taxon>Pyrococcus</taxon>
    </lineage>
</organism>
<dbReference type="InterPro" id="IPR002716">
    <property type="entry name" value="PIN_dom"/>
</dbReference>
<sequence length="109" mass="12897">MQVKILSIGLRIGATRRALRILTIVLKNTIVTRPKRRFSTNPRFLEKLKDPEDAKFFDVAYTKKVDYIISEDVKHIIQMRDEKTKTYSFNGRKVKILRAREFIEELSLK</sequence>
<dbReference type="STRING" id="1609559.TQ32_00175"/>
<dbReference type="KEGG" id="pyc:TQ32_00175"/>
<dbReference type="EMBL" id="CP010835">
    <property type="protein sequence ID" value="AMM53081.1"/>
    <property type="molecule type" value="Genomic_DNA"/>
</dbReference>
<gene>
    <name evidence="2" type="ORF">TQ32_00175</name>
</gene>
<dbReference type="PATRIC" id="fig|1609559.3.peg.37"/>